<dbReference type="KEGG" id="ncv:NCAV_1187"/>
<evidence type="ECO:0000313" key="2">
    <source>
        <dbReference type="Proteomes" id="UP000236248"/>
    </source>
</evidence>
<dbReference type="AlphaFoldDB" id="A0A2K5ARX6"/>
<sequence>MNGKTIALLTILVVLTAMVATVVTIPAIADKDRGNAKDGSSSSKVEIEAHVGSESAHVHVKIGFITNAKDRDAIARELNERIRLDKDTIAGILKTEHEEHEEVDREERLDVKAKVTPADTFVKFKYEFVIDATERSAIVDGIASKLSSLRIDPNTIRVEDIKDRAEEAMKDAEAKGKKDVADALEKVMKTHGRSFMLSIIRIALTSDVEQVSGFGVANITAIKHGDGDKGRLVLRTNINLLIESEVSSLTACLDDGTSTVAIGSMRTDVNNGITVAHLKGSINLERITLPGITVKVVEGNDCRATALLSGSI</sequence>
<accession>A0A2K5ARX6</accession>
<dbReference type="GeneID" id="41595192"/>
<protein>
    <submittedName>
        <fullName evidence="1">Uncharacterized protein</fullName>
    </submittedName>
</protein>
<reference evidence="2" key="1">
    <citation type="submission" date="2018-01" db="EMBL/GenBank/DDBJ databases">
        <authorList>
            <person name="Kerou L M."/>
        </authorList>
    </citation>
    <scope>NUCLEOTIDE SEQUENCE [LARGE SCALE GENOMIC DNA]</scope>
    <source>
        <strain evidence="2">SCU2</strain>
    </source>
</reference>
<evidence type="ECO:0000313" key="1">
    <source>
        <dbReference type="EMBL" id="SPC34354.1"/>
    </source>
</evidence>
<keyword evidence="2" id="KW-1185">Reference proteome</keyword>
<dbReference type="EMBL" id="LT981265">
    <property type="protein sequence ID" value="SPC34354.1"/>
    <property type="molecule type" value="Genomic_DNA"/>
</dbReference>
<name>A0A2K5ARX6_9ARCH</name>
<gene>
    <name evidence="1" type="ORF">NCAV_1187</name>
</gene>
<proteinExistence type="predicted"/>
<organism evidence="1 2">
    <name type="scientific">Candidatus Nitrosocaldus cavascurensis</name>
    <dbReference type="NCBI Taxonomy" id="2058097"/>
    <lineage>
        <taxon>Archaea</taxon>
        <taxon>Nitrososphaerota</taxon>
        <taxon>Nitrososphaeria</taxon>
        <taxon>Candidatus Nitrosocaldales</taxon>
        <taxon>Candidatus Nitrosocaldaceae</taxon>
        <taxon>Candidatus Nitrosocaldus</taxon>
    </lineage>
</organism>
<dbReference type="RefSeq" id="WP_103286978.1">
    <property type="nucleotide sequence ID" value="NZ_LT981265.1"/>
</dbReference>
<dbReference type="Proteomes" id="UP000236248">
    <property type="component" value="Chromosome NCAV"/>
</dbReference>